<dbReference type="PROSITE" id="PS00108">
    <property type="entry name" value="PROTEIN_KINASE_ST"/>
    <property type="match status" value="1"/>
</dbReference>
<dbReference type="PROSITE" id="PS00107">
    <property type="entry name" value="PROTEIN_KINASE_ATP"/>
    <property type="match status" value="1"/>
</dbReference>
<dbReference type="Gene3D" id="1.10.510.10">
    <property type="entry name" value="Transferase(Phosphotransferase) domain 1"/>
    <property type="match status" value="1"/>
</dbReference>
<evidence type="ECO:0000256" key="8">
    <source>
        <dbReference type="SAM" id="MobiDB-lite"/>
    </source>
</evidence>
<evidence type="ECO:0000256" key="5">
    <source>
        <dbReference type="ARBA" id="ARBA00022777"/>
    </source>
</evidence>
<dbReference type="STRING" id="1193682.BJP25_27960"/>
<dbReference type="SUPFAM" id="SSF56112">
    <property type="entry name" value="Protein kinase-like (PK-like)"/>
    <property type="match status" value="1"/>
</dbReference>
<feature type="compositionally biased region" description="Low complexity" evidence="8">
    <location>
        <begin position="300"/>
        <end position="310"/>
    </location>
</feature>
<keyword evidence="9" id="KW-0472">Membrane</keyword>
<dbReference type="Proteomes" id="UP000186040">
    <property type="component" value="Unassembled WGS sequence"/>
</dbReference>
<evidence type="ECO:0000313" key="11">
    <source>
        <dbReference type="EMBL" id="OLR91118.1"/>
    </source>
</evidence>
<accession>A0A1Q9LGE7</accession>
<proteinExistence type="predicted"/>
<dbReference type="CDD" id="cd14014">
    <property type="entry name" value="STKc_PknB_like"/>
    <property type="match status" value="1"/>
</dbReference>
<evidence type="ECO:0000256" key="6">
    <source>
        <dbReference type="ARBA" id="ARBA00022840"/>
    </source>
</evidence>
<evidence type="ECO:0000259" key="10">
    <source>
        <dbReference type="PROSITE" id="PS50011"/>
    </source>
</evidence>
<dbReference type="AlphaFoldDB" id="A0A1Q9LGE7"/>
<evidence type="ECO:0000256" key="4">
    <source>
        <dbReference type="ARBA" id="ARBA00022741"/>
    </source>
</evidence>
<keyword evidence="12" id="KW-1185">Reference proteome</keyword>
<feature type="compositionally biased region" description="Pro residues" evidence="8">
    <location>
        <begin position="289"/>
        <end position="299"/>
    </location>
</feature>
<dbReference type="RefSeq" id="WP_075977777.1">
    <property type="nucleotide sequence ID" value="NZ_MKQR01000026.1"/>
</dbReference>
<dbReference type="Pfam" id="PF00069">
    <property type="entry name" value="Pkinase"/>
    <property type="match status" value="1"/>
</dbReference>
<dbReference type="EC" id="2.7.11.1" evidence="1"/>
<evidence type="ECO:0000313" key="12">
    <source>
        <dbReference type="Proteomes" id="UP000186040"/>
    </source>
</evidence>
<keyword evidence="6 7" id="KW-0067">ATP-binding</keyword>
<keyword evidence="3" id="KW-0808">Transferase</keyword>
<dbReference type="SMART" id="SM00220">
    <property type="entry name" value="S_TKc"/>
    <property type="match status" value="1"/>
</dbReference>
<dbReference type="InterPro" id="IPR000719">
    <property type="entry name" value="Prot_kinase_dom"/>
</dbReference>
<dbReference type="GO" id="GO:0005524">
    <property type="term" value="F:ATP binding"/>
    <property type="evidence" value="ECO:0007669"/>
    <property type="project" value="UniProtKB-UniRule"/>
</dbReference>
<evidence type="ECO:0000256" key="1">
    <source>
        <dbReference type="ARBA" id="ARBA00012513"/>
    </source>
</evidence>
<feature type="domain" description="Protein kinase" evidence="10">
    <location>
        <begin position="6"/>
        <end position="265"/>
    </location>
</feature>
<keyword evidence="2" id="KW-0723">Serine/threonine-protein kinase</keyword>
<dbReference type="PROSITE" id="PS50011">
    <property type="entry name" value="PROTEIN_KINASE_DOM"/>
    <property type="match status" value="1"/>
</dbReference>
<sequence length="546" mass="57286">MIAGRYRLREVLGQGSMGTVWAAYDEFLRRVVAVKEVRLPPGVPEREADELRERTLREARAIAVVSHPNVVTLHDVAQVDGDPFVVMEYVPSRSLAEVLRDHGPLGVAQAAVVADAVAAALQCAHEAGITHRDVKPGNVLLGRDGRVTLTDFGIARNVSERTLTKSGVMLGSPAYIAPEVASGGGVTPRADLWGLGATLFAAVEGHAPYDPHAQVVATLAAVVDGEPPVPAHDGPLRRVITGLMVKDPAARLPLAEVRELLVPLLPGPGTQVFDGLALPVRDVERPTVQTPPVPPPQPPGEASAPLAAAPGPLPFERRPAPTARPRRRGALGTLLLAVLAVLLFSGAAVGGFSLVRTVGGAPLRPPEPTAAQPPPSSAPLGRFVEQTADASPLEGTRGAAFRIPVPQDWVKFVEQRTNDGAPDSTRVHWVSPDGASELAVERFPQFFPTGTAAGYVQLLSAQEPQFQLVSGPTEAAGVFDLAFRTVESGPAAGGQPEPSRTRSTFAQVSPIGGDLWVITATVPIEQEDLGKQGLFDRAAPGFSVVG</sequence>
<evidence type="ECO:0000256" key="9">
    <source>
        <dbReference type="SAM" id="Phobius"/>
    </source>
</evidence>
<dbReference type="PANTHER" id="PTHR43289:SF6">
    <property type="entry name" value="SERINE_THREONINE-PROTEIN KINASE NEKL-3"/>
    <property type="match status" value="1"/>
</dbReference>
<keyword evidence="5" id="KW-0418">Kinase</keyword>
<feature type="binding site" evidence="7">
    <location>
        <position position="35"/>
    </location>
    <ligand>
        <name>ATP</name>
        <dbReference type="ChEBI" id="CHEBI:30616"/>
    </ligand>
</feature>
<evidence type="ECO:0000256" key="2">
    <source>
        <dbReference type="ARBA" id="ARBA00022527"/>
    </source>
</evidence>
<dbReference type="InterPro" id="IPR017441">
    <property type="entry name" value="Protein_kinase_ATP_BS"/>
</dbReference>
<name>A0A1Q9LGE7_9PSEU</name>
<evidence type="ECO:0000256" key="3">
    <source>
        <dbReference type="ARBA" id="ARBA00022679"/>
    </source>
</evidence>
<feature type="region of interest" description="Disordered" evidence="8">
    <location>
        <begin position="286"/>
        <end position="325"/>
    </location>
</feature>
<dbReference type="PANTHER" id="PTHR43289">
    <property type="entry name" value="MITOGEN-ACTIVATED PROTEIN KINASE KINASE KINASE 20-RELATED"/>
    <property type="match status" value="1"/>
</dbReference>
<protein>
    <recommendedName>
        <fullName evidence="1">non-specific serine/threonine protein kinase</fullName>
        <ecNumber evidence="1">2.7.11.1</ecNumber>
    </recommendedName>
</protein>
<keyword evidence="4 7" id="KW-0547">Nucleotide-binding</keyword>
<comment type="caution">
    <text evidence="11">The sequence shown here is derived from an EMBL/GenBank/DDBJ whole genome shotgun (WGS) entry which is preliminary data.</text>
</comment>
<keyword evidence="9" id="KW-0812">Transmembrane</keyword>
<dbReference type="EMBL" id="MKQR01000026">
    <property type="protein sequence ID" value="OLR91118.1"/>
    <property type="molecule type" value="Genomic_DNA"/>
</dbReference>
<dbReference type="InterPro" id="IPR008271">
    <property type="entry name" value="Ser/Thr_kinase_AS"/>
</dbReference>
<dbReference type="InterPro" id="IPR011009">
    <property type="entry name" value="Kinase-like_dom_sf"/>
</dbReference>
<feature type="transmembrane region" description="Helical" evidence="9">
    <location>
        <begin position="334"/>
        <end position="355"/>
    </location>
</feature>
<dbReference type="GO" id="GO:0004674">
    <property type="term" value="F:protein serine/threonine kinase activity"/>
    <property type="evidence" value="ECO:0007669"/>
    <property type="project" value="UniProtKB-KW"/>
</dbReference>
<reference evidence="11 12" key="1">
    <citation type="submission" date="2016-10" db="EMBL/GenBank/DDBJ databases">
        <title>The Draft Genome Sequence of Actinokineospora bangkokensis 44EHWT reveals the biosynthetic pathway of antifungal compounds Thailandins with unusual extender unit butylmalonyl-CoA.</title>
        <authorList>
            <person name="Greule A."/>
            <person name="Intra B."/>
            <person name="Flemming S."/>
            <person name="Rommel M.G."/>
            <person name="Panbangred W."/>
            <person name="Bechthold A."/>
        </authorList>
    </citation>
    <scope>NUCLEOTIDE SEQUENCE [LARGE SCALE GENOMIC DNA]</scope>
    <source>
        <strain evidence="11 12">44EHW</strain>
    </source>
</reference>
<keyword evidence="9" id="KW-1133">Transmembrane helix</keyword>
<evidence type="ECO:0000256" key="7">
    <source>
        <dbReference type="PROSITE-ProRule" id="PRU10141"/>
    </source>
</evidence>
<dbReference type="Gene3D" id="3.30.200.20">
    <property type="entry name" value="Phosphorylase Kinase, domain 1"/>
    <property type="match status" value="1"/>
</dbReference>
<organism evidence="11 12">
    <name type="scientific">Actinokineospora bangkokensis</name>
    <dbReference type="NCBI Taxonomy" id="1193682"/>
    <lineage>
        <taxon>Bacteria</taxon>
        <taxon>Bacillati</taxon>
        <taxon>Actinomycetota</taxon>
        <taxon>Actinomycetes</taxon>
        <taxon>Pseudonocardiales</taxon>
        <taxon>Pseudonocardiaceae</taxon>
        <taxon>Actinokineospora</taxon>
    </lineage>
</organism>
<gene>
    <name evidence="11" type="ORF">BJP25_27960</name>
</gene>